<feature type="compositionally biased region" description="Pro residues" evidence="5">
    <location>
        <begin position="30"/>
        <end position="39"/>
    </location>
</feature>
<dbReference type="GO" id="GO:0034045">
    <property type="term" value="C:phagophore assembly site membrane"/>
    <property type="evidence" value="ECO:0007669"/>
    <property type="project" value="UniProtKB-SubCell"/>
</dbReference>
<keyword evidence="7" id="KW-1185">Reference proteome</keyword>
<dbReference type="Gene3D" id="2.130.10.10">
    <property type="entry name" value="YVTN repeat-like/Quinoprotein amine dehydrogenase"/>
    <property type="match status" value="1"/>
</dbReference>
<reference evidence="7" key="1">
    <citation type="submission" date="2016-06" db="EMBL/GenBank/DDBJ databases">
        <title>Parallel loss of symbiosis genes in relatives of nitrogen-fixing non-legume Parasponia.</title>
        <authorList>
            <person name="Van Velzen R."/>
            <person name="Holmer R."/>
            <person name="Bu F."/>
            <person name="Rutten L."/>
            <person name="Van Zeijl A."/>
            <person name="Liu W."/>
            <person name="Santuari L."/>
            <person name="Cao Q."/>
            <person name="Sharma T."/>
            <person name="Shen D."/>
            <person name="Roswanjaya Y."/>
            <person name="Wardhani T."/>
            <person name="Kalhor M.S."/>
            <person name="Jansen J."/>
            <person name="Van den Hoogen J."/>
            <person name="Gungor B."/>
            <person name="Hartog M."/>
            <person name="Hontelez J."/>
            <person name="Verver J."/>
            <person name="Yang W.-C."/>
            <person name="Schijlen E."/>
            <person name="Repin R."/>
            <person name="Schilthuizen M."/>
            <person name="Schranz E."/>
            <person name="Heidstra R."/>
            <person name="Miyata K."/>
            <person name="Fedorova E."/>
            <person name="Kohlen W."/>
            <person name="Bisseling T."/>
            <person name="Smit S."/>
            <person name="Geurts R."/>
        </authorList>
    </citation>
    <scope>NUCLEOTIDE SEQUENCE [LARGE SCALE GENOMIC DNA]</scope>
    <source>
        <strain evidence="7">cv. WU1-14</strain>
    </source>
</reference>
<dbReference type="SUPFAM" id="SSF50978">
    <property type="entry name" value="WD40 repeat-like"/>
    <property type="match status" value="1"/>
</dbReference>
<dbReference type="Proteomes" id="UP000237105">
    <property type="component" value="Unassembled WGS sequence"/>
</dbReference>
<dbReference type="OrthoDB" id="1667587at2759"/>
<evidence type="ECO:0000256" key="1">
    <source>
        <dbReference type="ARBA" id="ARBA00004623"/>
    </source>
</evidence>
<organism evidence="6 7">
    <name type="scientific">Parasponia andersonii</name>
    <name type="common">Sponia andersonii</name>
    <dbReference type="NCBI Taxonomy" id="3476"/>
    <lineage>
        <taxon>Eukaryota</taxon>
        <taxon>Viridiplantae</taxon>
        <taxon>Streptophyta</taxon>
        <taxon>Embryophyta</taxon>
        <taxon>Tracheophyta</taxon>
        <taxon>Spermatophyta</taxon>
        <taxon>Magnoliopsida</taxon>
        <taxon>eudicotyledons</taxon>
        <taxon>Gunneridae</taxon>
        <taxon>Pentapetalae</taxon>
        <taxon>rosids</taxon>
        <taxon>fabids</taxon>
        <taxon>Rosales</taxon>
        <taxon>Cannabaceae</taxon>
        <taxon>Parasponia</taxon>
    </lineage>
</organism>
<evidence type="ECO:0000256" key="4">
    <source>
        <dbReference type="ARBA" id="ARBA00025740"/>
    </source>
</evidence>
<comment type="subcellular location">
    <subcellularLocation>
        <location evidence="1">Preautophagosomal structure membrane</location>
        <topology evidence="1">Peripheral membrane protein</topology>
    </subcellularLocation>
</comment>
<proteinExistence type="inferred from homology"/>
<feature type="region of interest" description="Disordered" evidence="5">
    <location>
        <begin position="1"/>
        <end position="74"/>
    </location>
</feature>
<keyword evidence="2" id="KW-0853">WD repeat</keyword>
<evidence type="ECO:0000256" key="2">
    <source>
        <dbReference type="ARBA" id="ARBA00022574"/>
    </source>
</evidence>
<dbReference type="Pfam" id="PF21032">
    <property type="entry name" value="PROPPIN"/>
    <property type="match status" value="1"/>
</dbReference>
<dbReference type="InterPro" id="IPR036322">
    <property type="entry name" value="WD40_repeat_dom_sf"/>
</dbReference>
<dbReference type="AlphaFoldDB" id="A0A2P5DBK2"/>
<dbReference type="PANTHER" id="PTHR11227">
    <property type="entry name" value="WD-REPEAT PROTEIN INTERACTING WITH PHOSPHOINOSIDES WIPI -RELATED"/>
    <property type="match status" value="1"/>
</dbReference>
<dbReference type="InterPro" id="IPR001680">
    <property type="entry name" value="WD40_rpt"/>
</dbReference>
<comment type="similarity">
    <text evidence="4">Belongs to the WD repeat PROPPIN family.</text>
</comment>
<dbReference type="SMART" id="SM00320">
    <property type="entry name" value="WD40"/>
    <property type="match status" value="3"/>
</dbReference>
<dbReference type="InterPro" id="IPR048720">
    <property type="entry name" value="PROPPIN"/>
</dbReference>
<evidence type="ECO:0000256" key="5">
    <source>
        <dbReference type="SAM" id="MobiDB-lite"/>
    </source>
</evidence>
<dbReference type="InterPro" id="IPR015943">
    <property type="entry name" value="WD40/YVTN_repeat-like_dom_sf"/>
</dbReference>
<accession>A0A2P5DBK2</accession>
<sequence length="405" mass="44284">MATALSAVASFSNPSIITPRRTKHVDSEPQPQPQPPIPIPQRRENSASENPKPPNPNLYGSELQNASPEKPHSPLNLTFSHDQSFFAVCTDGGLRLFHCDPFQAIHHREGGGIAAAEFLSCSNIWALVGGGPNPEFGPNKGRFIGEISCRSAVLCVRIRWDLIVVVMERKTLVYNYSELKLFSQIETTANPKGISAVSQAAASSVVVCPVLQRGQVRVELYSSRKTKYIAAHDSDIACLGLTHDGSLVATPSEKGTMLRVFRTADGTPFQEVRRGADRAEIHSLAFSSPANWLAVSSDKGTVHVFSLKFTSAFPENRKLQTSSTSSLSFIKGVLPKYFSSERSVAKFRLVEGSKYIVAFGHMKNTILILGMDGSFYQCGFDPEKGGDMTQLVYQNFPTPEDSFPN</sequence>
<dbReference type="STRING" id="3476.A0A2P5DBK2"/>
<keyword evidence="3" id="KW-0677">Repeat</keyword>
<comment type="caution">
    <text evidence="6">The sequence shown here is derived from an EMBL/GenBank/DDBJ whole genome shotgun (WGS) entry which is preliminary data.</text>
</comment>
<dbReference type="EMBL" id="JXTB01000049">
    <property type="protein sequence ID" value="PON70652.1"/>
    <property type="molecule type" value="Genomic_DNA"/>
</dbReference>
<evidence type="ECO:0000256" key="3">
    <source>
        <dbReference type="ARBA" id="ARBA00022737"/>
    </source>
</evidence>
<protein>
    <submittedName>
        <fullName evidence="6">WD repeat containing protein</fullName>
    </submittedName>
</protein>
<evidence type="ECO:0000313" key="6">
    <source>
        <dbReference type="EMBL" id="PON70652.1"/>
    </source>
</evidence>
<name>A0A2P5DBK2_PARAD</name>
<gene>
    <name evidence="6" type="ORF">PanWU01x14_080260</name>
</gene>
<evidence type="ECO:0000313" key="7">
    <source>
        <dbReference type="Proteomes" id="UP000237105"/>
    </source>
</evidence>